<dbReference type="Gene3D" id="1.25.40.10">
    <property type="entry name" value="Tetratricopeptide repeat domain"/>
    <property type="match status" value="3"/>
</dbReference>
<evidence type="ECO:0000313" key="8">
    <source>
        <dbReference type="Proteomes" id="UP000027265"/>
    </source>
</evidence>
<dbReference type="AlphaFoldDB" id="A0A067Q9C8"/>
<gene>
    <name evidence="7" type="ORF">JAAARDRAFT_169734</name>
</gene>
<dbReference type="STRING" id="933084.A0A067Q9C8"/>
<dbReference type="HOGENOM" id="CLU_013696_0_0_1"/>
<dbReference type="InterPro" id="IPR011990">
    <property type="entry name" value="TPR-like_helical_dom_sf"/>
</dbReference>
<feature type="repeat" description="PPR" evidence="5">
    <location>
        <begin position="673"/>
        <end position="707"/>
    </location>
</feature>
<comment type="similarity">
    <text evidence="1">Belongs to the CCM1 family.</text>
</comment>
<comment type="subunit">
    <text evidence="4">Binds to mitochondrial small subunit 15S rRNA.</text>
</comment>
<dbReference type="PANTHER" id="PTHR47447">
    <property type="entry name" value="OS03G0856100 PROTEIN"/>
    <property type="match status" value="1"/>
</dbReference>
<feature type="region of interest" description="Disordered" evidence="6">
    <location>
        <begin position="54"/>
        <end position="99"/>
    </location>
</feature>
<evidence type="ECO:0000256" key="2">
    <source>
        <dbReference type="ARBA" id="ARBA00022737"/>
    </source>
</evidence>
<reference evidence="8" key="1">
    <citation type="journal article" date="2014" name="Proc. Natl. Acad. Sci. U.S.A.">
        <title>Extensive sampling of basidiomycete genomes demonstrates inadequacy of the white-rot/brown-rot paradigm for wood decay fungi.</title>
        <authorList>
            <person name="Riley R."/>
            <person name="Salamov A.A."/>
            <person name="Brown D.W."/>
            <person name="Nagy L.G."/>
            <person name="Floudas D."/>
            <person name="Held B.W."/>
            <person name="Levasseur A."/>
            <person name="Lombard V."/>
            <person name="Morin E."/>
            <person name="Otillar R."/>
            <person name="Lindquist E.A."/>
            <person name="Sun H."/>
            <person name="LaButti K.M."/>
            <person name="Schmutz J."/>
            <person name="Jabbour D."/>
            <person name="Luo H."/>
            <person name="Baker S.E."/>
            <person name="Pisabarro A.G."/>
            <person name="Walton J.D."/>
            <person name="Blanchette R.A."/>
            <person name="Henrissat B."/>
            <person name="Martin F."/>
            <person name="Cullen D."/>
            <person name="Hibbett D.S."/>
            <person name="Grigoriev I.V."/>
        </authorList>
    </citation>
    <scope>NUCLEOTIDE SEQUENCE [LARGE SCALE GENOMIC DNA]</scope>
    <source>
        <strain evidence="8">MUCL 33604</strain>
    </source>
</reference>
<protein>
    <recommendedName>
        <fullName evidence="9">Pentacotripeptide-repeat region of PRORP domain-containing protein</fullName>
    </recommendedName>
</protein>
<proteinExistence type="inferred from homology"/>
<dbReference type="InterPro" id="IPR002885">
    <property type="entry name" value="PPR_rpt"/>
</dbReference>
<dbReference type="NCBIfam" id="TIGR00756">
    <property type="entry name" value="PPR"/>
    <property type="match status" value="2"/>
</dbReference>
<feature type="repeat" description="PPR" evidence="5">
    <location>
        <begin position="708"/>
        <end position="742"/>
    </location>
</feature>
<evidence type="ECO:0000256" key="5">
    <source>
        <dbReference type="PROSITE-ProRule" id="PRU00708"/>
    </source>
</evidence>
<evidence type="ECO:0008006" key="9">
    <source>
        <dbReference type="Google" id="ProtNLM"/>
    </source>
</evidence>
<dbReference type="PANTHER" id="PTHR47447:SF17">
    <property type="entry name" value="OS12G0638900 PROTEIN"/>
    <property type="match status" value="1"/>
</dbReference>
<dbReference type="Pfam" id="PF13041">
    <property type="entry name" value="PPR_2"/>
    <property type="match status" value="1"/>
</dbReference>
<comment type="function">
    <text evidence="3">Regulates mitochondrial small subunit maturation by controlling 15S rRNA 5'-end processing. Localizes to the 5' precursor of the 15S rRNA in a position that is subsequently occupied by mS47 in the mature yeast mtSSU. Uses structure and sequence-specific RNA recognition, binding to a single-stranded region of the precursor and specifically recognizing bases -6 to -1. The exchange of Ccm1 for mS47 is coupled to the irreversible removal of precursor rRNA that is accompanied by conformational changes of the mitoribosomal proteins uS5m and mS26. These conformational changes signal completion of 5'-end rRNA processing through protection of the mature 5'-end of the 15S rRNA and stabilization of mS47. The removal of the 5' precursor together with the dissociation of Ccm1 may be catalyzed by the 5'-3' exoribonuclease Pet127. Involved in the specific removal of group I introns in mitochondrial encoded transcripts.</text>
</comment>
<evidence type="ECO:0000256" key="1">
    <source>
        <dbReference type="ARBA" id="ARBA00006192"/>
    </source>
</evidence>
<dbReference type="EMBL" id="KL197710">
    <property type="protein sequence ID" value="KDQ63658.1"/>
    <property type="molecule type" value="Genomic_DNA"/>
</dbReference>
<evidence type="ECO:0000256" key="4">
    <source>
        <dbReference type="ARBA" id="ARBA00044511"/>
    </source>
</evidence>
<organism evidence="7 8">
    <name type="scientific">Jaapia argillacea MUCL 33604</name>
    <dbReference type="NCBI Taxonomy" id="933084"/>
    <lineage>
        <taxon>Eukaryota</taxon>
        <taxon>Fungi</taxon>
        <taxon>Dikarya</taxon>
        <taxon>Basidiomycota</taxon>
        <taxon>Agaricomycotina</taxon>
        <taxon>Agaricomycetes</taxon>
        <taxon>Agaricomycetidae</taxon>
        <taxon>Jaapiales</taxon>
        <taxon>Jaapiaceae</taxon>
        <taxon>Jaapia</taxon>
    </lineage>
</organism>
<dbReference type="PROSITE" id="PS51375">
    <property type="entry name" value="PPR"/>
    <property type="match status" value="2"/>
</dbReference>
<evidence type="ECO:0000256" key="3">
    <source>
        <dbReference type="ARBA" id="ARBA00044493"/>
    </source>
</evidence>
<dbReference type="OrthoDB" id="185373at2759"/>
<sequence>MLWRVGRVHRRLLQCTASFLAEHPPQDLALSFTARSLRHSAPFQWPATAVARPSRVRVDQSAAKEEGSRPLSQKGKKKGGVGKSPQASKGDERKEPRLPPPELLAMLDTLFSRRTTTEEALERLRTIDGSDILLKQLVHPDSARHLAELLAATPLPRRAHRLLLLAHRMGCRLKQSTFECVAHQLAKERRWRLIPSLVFLGQRLLGGTTRRLLNWRTRAVIEVSHFALLEDTLNVFEKAGIRPDRRTFHLLVSGHIRNRDIGRAKAALHTMEQAGYEISVDTHALIVTAYRSLGPDNVVITRAFDILLDVGGRTATMVLNSLVQVCIDAHDPNGALQALSHFDYLQSSKALESMKRHALASFNQGVETHISSQSTHNPPMQPDAATFTILINYMAKHRDLPAALDVFRRMAMICGTPDASPVAALIRAHYAKGDPDGALHIVRSICRVLARDTLLQKLAADWESLRAMPLKSIPIAPTSEVMNALLEGVLRSRGLSGVDPVFKLMGACHLQPDDRTLSIIASHLGQVEHAPTPDIIRLLRSLYSRQIRPIPEHLHSILQSDLQRMKGLTRGSGWNNLSALVSRKRRAADLSRARLDKPPDSASFDPTAAVKVSRVNNLRGLIRPVLQSLSMRHVKNDRATYALRLYRDAALKNDMDSAKAVFHHMLARGMHPNEYHFASLMHGYANIGAMSAARAMMEDARRRGVPPNVVMFTIIIVGYARSGKPAFALRTFRDMVKQGIKPDIAAVDAVVSAYFAVGAYGEARRLLLELWPSVKPFPEELKDASLRELAMAFRSPANGLANPTAKARREKAARPKSALPDLTRRELMELRRNVRRVIHTWRSVVRRPNTSGVQV</sequence>
<feature type="compositionally biased region" description="Basic and acidic residues" evidence="6">
    <location>
        <begin position="56"/>
        <end position="68"/>
    </location>
</feature>
<keyword evidence="8" id="KW-1185">Reference proteome</keyword>
<dbReference type="Pfam" id="PF01535">
    <property type="entry name" value="PPR"/>
    <property type="match status" value="1"/>
</dbReference>
<evidence type="ECO:0000313" key="7">
    <source>
        <dbReference type="EMBL" id="KDQ63658.1"/>
    </source>
</evidence>
<dbReference type="InParanoid" id="A0A067Q9C8"/>
<name>A0A067Q9C8_9AGAM</name>
<dbReference type="Proteomes" id="UP000027265">
    <property type="component" value="Unassembled WGS sequence"/>
</dbReference>
<keyword evidence="2" id="KW-0677">Repeat</keyword>
<accession>A0A067Q9C8</accession>
<evidence type="ECO:0000256" key="6">
    <source>
        <dbReference type="SAM" id="MobiDB-lite"/>
    </source>
</evidence>